<feature type="region of interest" description="Disordered" evidence="1">
    <location>
        <begin position="942"/>
        <end position="1166"/>
    </location>
</feature>
<evidence type="ECO:0000313" key="2">
    <source>
        <dbReference type="EMBL" id="PGH12487.1"/>
    </source>
</evidence>
<feature type="region of interest" description="Disordered" evidence="1">
    <location>
        <begin position="674"/>
        <end position="728"/>
    </location>
</feature>
<dbReference type="AlphaFoldDB" id="A0A2B7XVG9"/>
<organism evidence="2 3">
    <name type="scientific">Helicocarpus griseus UAMH5409</name>
    <dbReference type="NCBI Taxonomy" id="1447875"/>
    <lineage>
        <taxon>Eukaryota</taxon>
        <taxon>Fungi</taxon>
        <taxon>Dikarya</taxon>
        <taxon>Ascomycota</taxon>
        <taxon>Pezizomycotina</taxon>
        <taxon>Eurotiomycetes</taxon>
        <taxon>Eurotiomycetidae</taxon>
        <taxon>Onygenales</taxon>
        <taxon>Ajellomycetaceae</taxon>
        <taxon>Helicocarpus</taxon>
    </lineage>
</organism>
<comment type="caution">
    <text evidence="2">The sequence shown here is derived from an EMBL/GenBank/DDBJ whole genome shotgun (WGS) entry which is preliminary data.</text>
</comment>
<feature type="compositionally biased region" description="Low complexity" evidence="1">
    <location>
        <begin position="1076"/>
        <end position="1088"/>
    </location>
</feature>
<feature type="compositionally biased region" description="Low complexity" evidence="1">
    <location>
        <begin position="439"/>
        <end position="454"/>
    </location>
</feature>
<feature type="compositionally biased region" description="Low complexity" evidence="1">
    <location>
        <begin position="680"/>
        <end position="727"/>
    </location>
</feature>
<evidence type="ECO:0000256" key="1">
    <source>
        <dbReference type="SAM" id="MobiDB-lite"/>
    </source>
</evidence>
<dbReference type="OrthoDB" id="4505596at2759"/>
<feature type="region of interest" description="Disordered" evidence="1">
    <location>
        <begin position="80"/>
        <end position="124"/>
    </location>
</feature>
<feature type="region of interest" description="Disordered" evidence="1">
    <location>
        <begin position="395"/>
        <end position="492"/>
    </location>
</feature>
<proteinExistence type="predicted"/>
<feature type="compositionally biased region" description="Polar residues" evidence="1">
    <location>
        <begin position="425"/>
        <end position="438"/>
    </location>
</feature>
<gene>
    <name evidence="2" type="ORF">AJ79_04231</name>
</gene>
<protein>
    <submittedName>
        <fullName evidence="2">Uncharacterized protein</fullName>
    </submittedName>
</protein>
<dbReference type="Proteomes" id="UP000223968">
    <property type="component" value="Unassembled WGS sequence"/>
</dbReference>
<evidence type="ECO:0000313" key="3">
    <source>
        <dbReference type="Proteomes" id="UP000223968"/>
    </source>
</evidence>
<feature type="compositionally biased region" description="Basic residues" evidence="1">
    <location>
        <begin position="970"/>
        <end position="979"/>
    </location>
</feature>
<feature type="compositionally biased region" description="Polar residues" evidence="1">
    <location>
        <begin position="955"/>
        <end position="967"/>
    </location>
</feature>
<name>A0A2B7XVG9_9EURO</name>
<feature type="region of interest" description="Disordered" evidence="1">
    <location>
        <begin position="602"/>
        <end position="621"/>
    </location>
</feature>
<accession>A0A2B7XVG9</accession>
<feature type="compositionally biased region" description="Low complexity" evidence="1">
    <location>
        <begin position="942"/>
        <end position="952"/>
    </location>
</feature>
<dbReference type="EMBL" id="PDNB01000057">
    <property type="protein sequence ID" value="PGH12487.1"/>
    <property type="molecule type" value="Genomic_DNA"/>
</dbReference>
<feature type="compositionally biased region" description="Low complexity" evidence="1">
    <location>
        <begin position="405"/>
        <end position="416"/>
    </location>
</feature>
<feature type="compositionally biased region" description="Basic residues" evidence="1">
    <location>
        <begin position="1093"/>
        <end position="1106"/>
    </location>
</feature>
<feature type="compositionally biased region" description="Polar residues" evidence="1">
    <location>
        <begin position="1109"/>
        <end position="1121"/>
    </location>
</feature>
<dbReference type="STRING" id="1447875.A0A2B7XVG9"/>
<keyword evidence="3" id="KW-1185">Reference proteome</keyword>
<feature type="compositionally biased region" description="Low complexity" evidence="1">
    <location>
        <begin position="32"/>
        <end position="51"/>
    </location>
</feature>
<sequence>MSMGGTTLTYNHAHPTVVEQAVVTLLDDETDSGSFSRTSPSSLTSHTSMQSDCSHISKRRRTNSYNADCSRNWQVDGSAEVSPVSQIQSRSRPPLEHSLSSPLDHVGAKCSGNAAKKDRTQSPAASKLDLLSLSRYPWDNHPIAVAIWLAHKIHDAGKNLPLEQDALKSNTPQRRSTRRSLAKNNASLYPVNGVRCSDSSMPHQPNDKRKDNDQSTMSSNQHEAKQSLPMGSLSSKSFHHLMDLEAKRIAPKLAKLKRFKPGFGDGLLNKMLDEHRIDADVATAGKLISNVLVALYPGLQSKSRPATDALVKVLDVETSLSPQFTKAFTILSNNPDVSKVVNIIVSEFNSSEFCWGLDGKFDAVSGLSNYHSPKTSHSPQNVNKQRLSIVTRALESHPASPLPSPSSFSFSSSSTSSHHHLPEYSRTSTSPISIDTQTSSFTSDRSSSSMPRQSSRIRKPTIRAMEAKLSSQARSKRGQQKPRSSNKKESHVAKLEEYAVATASADSGAPSSDLNKQVSDPHAAVNANVAVNANAPVNAITTVDTAPRSPKRPTRTLRTIEEIAGQTGIGPREPNSATRRFITLKTKKTKLATPNLPASAAAAAAAPNPAPAPAPASSSVLSSVPPEVKEMVEQLLELATAAQKPDFKPEEVVDVHRARRNWYAEQLAASLKKAAEKTPEASAPTASQATSANGSPSSSSQPTASAPTEPPSETGAPTPATTAEDAPVSVTGLVDTTIEGVVTYKDVAAAAAPSSANLNEAAAPIGVAQAPAVENIVSDKNVIESAVSKEPTSSPDQISLDPSVLSHSYLPRPWTDSDGWVHTGLGNEHNDENVIVPDTYTWIRPRDSFNDPRIPQSPPQLKSLIQVERDDAFGYPPPGRKPNLPLDLEGDFVSEDVDIETEKAKVFQAARTRGILVDRSMDLEGIKLAIERYDEIYAAEMASSSASDGSEASMRKSSAKQSDTSAGPSKKTRVSRKRTAGQALEDVVPKQEDDDDSTISLSKISTGKRRRLNAGTPAPVLESASTTTQPLDAADPADADSMDVDSKPAVRARNPGRPRGSGRSRGPGRPSKRATDSATTTTTTATRESGTRGRIRARQPRQRGKRTALQPQPASSTTAANEMTAPELGPANDPVPAAAATETSSNEKDAPASAAQTGQEAPAKEA</sequence>
<reference evidence="2 3" key="1">
    <citation type="submission" date="2017-10" db="EMBL/GenBank/DDBJ databases">
        <title>Comparative genomics in systemic dimorphic fungi from Ajellomycetaceae.</title>
        <authorList>
            <person name="Munoz J.F."/>
            <person name="Mcewen J.G."/>
            <person name="Clay O.K."/>
            <person name="Cuomo C.A."/>
        </authorList>
    </citation>
    <scope>NUCLEOTIDE SEQUENCE [LARGE SCALE GENOMIC DNA]</scope>
    <source>
        <strain evidence="2 3">UAMH5409</strain>
    </source>
</reference>
<feature type="region of interest" description="Disordered" evidence="1">
    <location>
        <begin position="164"/>
        <end position="232"/>
    </location>
</feature>
<feature type="region of interest" description="Disordered" evidence="1">
    <location>
        <begin position="30"/>
        <end position="61"/>
    </location>
</feature>